<feature type="region of interest" description="Disordered" evidence="1">
    <location>
        <begin position="1"/>
        <end position="33"/>
    </location>
</feature>
<dbReference type="PANTHER" id="PTHR37166:SF1">
    <property type="entry name" value="PROTEIN FLAG"/>
    <property type="match status" value="1"/>
</dbReference>
<name>A0A1Y3PUJ5_9BACI</name>
<protein>
    <recommendedName>
        <fullName evidence="4">Flagellar biosynthesis protein FlaG</fullName>
    </recommendedName>
</protein>
<dbReference type="SUPFAM" id="SSF160214">
    <property type="entry name" value="FlaG-like"/>
    <property type="match status" value="1"/>
</dbReference>
<gene>
    <name evidence="2" type="ORF">BAA01_14185</name>
</gene>
<evidence type="ECO:0008006" key="4">
    <source>
        <dbReference type="Google" id="ProtNLM"/>
    </source>
</evidence>
<accession>A0A1Y3PUJ5</accession>
<dbReference type="AlphaFoldDB" id="A0A1Y3PUJ5"/>
<dbReference type="Proteomes" id="UP000196475">
    <property type="component" value="Unassembled WGS sequence"/>
</dbReference>
<dbReference type="NCBIfam" id="NF005834">
    <property type="entry name" value="PRK07738.1"/>
    <property type="match status" value="1"/>
</dbReference>
<dbReference type="InterPro" id="IPR035924">
    <property type="entry name" value="FlaG-like_sf"/>
</dbReference>
<comment type="caution">
    <text evidence="2">The sequence shown here is derived from an EMBL/GenBank/DDBJ whole genome shotgun (WGS) entry which is preliminary data.</text>
</comment>
<dbReference type="PANTHER" id="PTHR37166">
    <property type="entry name" value="PROTEIN FLAG"/>
    <property type="match status" value="1"/>
</dbReference>
<reference evidence="3" key="1">
    <citation type="submission" date="2016-06" db="EMBL/GenBank/DDBJ databases">
        <authorList>
            <person name="Nascimento L."/>
            <person name="Pereira R.V."/>
            <person name="Martins L.F."/>
            <person name="Quaggio R.B."/>
            <person name="Silva A.M."/>
            <person name="Setubal J.C."/>
        </authorList>
    </citation>
    <scope>NUCLEOTIDE SEQUENCE [LARGE SCALE GENOMIC DNA]</scope>
</reference>
<proteinExistence type="predicted"/>
<dbReference type="InterPro" id="IPR005186">
    <property type="entry name" value="FlaG"/>
</dbReference>
<evidence type="ECO:0000256" key="1">
    <source>
        <dbReference type="SAM" id="MobiDB-lite"/>
    </source>
</evidence>
<sequence>MPVQLVSPLPSPQAATPQLPRENGEQQQEAEKAVGIQGQNVTLSLSRASLEKAVEGINKTLEITRTHLRFTLHEELEEYYVQVINDQTQEVIKEIPPKKFLDIVAEIWKLAGILVDEKR</sequence>
<evidence type="ECO:0000313" key="2">
    <source>
        <dbReference type="EMBL" id="OUM88838.1"/>
    </source>
</evidence>
<organism evidence="2 3">
    <name type="scientific">Bacillus thermozeamaize</name>
    <dbReference type="NCBI Taxonomy" id="230954"/>
    <lineage>
        <taxon>Bacteria</taxon>
        <taxon>Bacillati</taxon>
        <taxon>Bacillota</taxon>
        <taxon>Bacilli</taxon>
        <taxon>Bacillales</taxon>
        <taxon>Bacillaceae</taxon>
        <taxon>Bacillus</taxon>
    </lineage>
</organism>
<dbReference type="Pfam" id="PF03646">
    <property type="entry name" value="FlaG"/>
    <property type="match status" value="1"/>
</dbReference>
<dbReference type="Gene3D" id="3.30.160.170">
    <property type="entry name" value="FlaG-like"/>
    <property type="match status" value="1"/>
</dbReference>
<evidence type="ECO:0000313" key="3">
    <source>
        <dbReference type="Proteomes" id="UP000196475"/>
    </source>
</evidence>
<dbReference type="EMBL" id="LZRT01000056">
    <property type="protein sequence ID" value="OUM88838.1"/>
    <property type="molecule type" value="Genomic_DNA"/>
</dbReference>